<evidence type="ECO:0000313" key="10">
    <source>
        <dbReference type="WBParaSite" id="GPUH_0001307701-mRNA-1"/>
    </source>
</evidence>
<dbReference type="FunFam" id="3.30.160.60:FF:000912">
    <property type="entry name" value="Zinc finger protein 660"/>
    <property type="match status" value="1"/>
</dbReference>
<dbReference type="GO" id="GO:0000978">
    <property type="term" value="F:RNA polymerase II cis-regulatory region sequence-specific DNA binding"/>
    <property type="evidence" value="ECO:0007669"/>
    <property type="project" value="TreeGrafter"/>
</dbReference>
<accession>A0A183DWH2</accession>
<keyword evidence="1" id="KW-0479">Metal-binding</keyword>
<protein>
    <submittedName>
        <fullName evidence="10">Protein krueppel</fullName>
    </submittedName>
</protein>
<evidence type="ECO:0000256" key="6">
    <source>
        <dbReference type="SAM" id="MobiDB-lite"/>
    </source>
</evidence>
<dbReference type="Proteomes" id="UP000271098">
    <property type="component" value="Unassembled WGS sequence"/>
</dbReference>
<dbReference type="OrthoDB" id="9439903at2759"/>
<reference evidence="8 9" key="2">
    <citation type="submission" date="2018-11" db="EMBL/GenBank/DDBJ databases">
        <authorList>
            <consortium name="Pathogen Informatics"/>
        </authorList>
    </citation>
    <scope>NUCLEOTIDE SEQUENCE [LARGE SCALE GENOMIC DNA]</scope>
</reference>
<dbReference type="FunFam" id="3.30.160.60:FF:002343">
    <property type="entry name" value="Zinc finger protein 33A"/>
    <property type="match status" value="1"/>
</dbReference>
<feature type="domain" description="C2H2-type" evidence="7">
    <location>
        <begin position="204"/>
        <end position="231"/>
    </location>
</feature>
<organism evidence="10">
    <name type="scientific">Gongylonema pulchrum</name>
    <dbReference type="NCBI Taxonomy" id="637853"/>
    <lineage>
        <taxon>Eukaryota</taxon>
        <taxon>Metazoa</taxon>
        <taxon>Ecdysozoa</taxon>
        <taxon>Nematoda</taxon>
        <taxon>Chromadorea</taxon>
        <taxon>Rhabditida</taxon>
        <taxon>Spirurina</taxon>
        <taxon>Spiruromorpha</taxon>
        <taxon>Spiruroidea</taxon>
        <taxon>Gongylonematidae</taxon>
        <taxon>Gongylonema</taxon>
    </lineage>
</organism>
<dbReference type="SMART" id="SM00355">
    <property type="entry name" value="ZnF_C2H2"/>
    <property type="match status" value="3"/>
</dbReference>
<evidence type="ECO:0000256" key="4">
    <source>
        <dbReference type="ARBA" id="ARBA00022833"/>
    </source>
</evidence>
<name>A0A183DWH2_9BILA</name>
<proteinExistence type="predicted"/>
<dbReference type="EMBL" id="UYRT01079877">
    <property type="protein sequence ID" value="VDN21582.1"/>
    <property type="molecule type" value="Genomic_DNA"/>
</dbReference>
<evidence type="ECO:0000259" key="7">
    <source>
        <dbReference type="PROSITE" id="PS50157"/>
    </source>
</evidence>
<dbReference type="PANTHER" id="PTHR23235:SF120">
    <property type="entry name" value="KRUPPEL-LIKE FACTOR 15"/>
    <property type="match status" value="1"/>
</dbReference>
<evidence type="ECO:0000313" key="9">
    <source>
        <dbReference type="Proteomes" id="UP000271098"/>
    </source>
</evidence>
<dbReference type="Pfam" id="PF00096">
    <property type="entry name" value="zf-C2H2"/>
    <property type="match status" value="2"/>
</dbReference>
<dbReference type="PROSITE" id="PS50157">
    <property type="entry name" value="ZINC_FINGER_C2H2_2"/>
    <property type="match status" value="3"/>
</dbReference>
<feature type="domain" description="C2H2-type" evidence="7">
    <location>
        <begin position="260"/>
        <end position="287"/>
    </location>
</feature>
<dbReference type="InterPro" id="IPR013087">
    <property type="entry name" value="Znf_C2H2_type"/>
</dbReference>
<dbReference type="AlphaFoldDB" id="A0A183DWH2"/>
<gene>
    <name evidence="8" type="ORF">GPUH_LOCUS13063</name>
</gene>
<evidence type="ECO:0000256" key="1">
    <source>
        <dbReference type="ARBA" id="ARBA00022723"/>
    </source>
</evidence>
<dbReference type="GO" id="GO:0000981">
    <property type="term" value="F:DNA-binding transcription factor activity, RNA polymerase II-specific"/>
    <property type="evidence" value="ECO:0007669"/>
    <property type="project" value="TreeGrafter"/>
</dbReference>
<feature type="compositionally biased region" description="Low complexity" evidence="6">
    <location>
        <begin position="191"/>
        <end position="201"/>
    </location>
</feature>
<evidence type="ECO:0000256" key="3">
    <source>
        <dbReference type="ARBA" id="ARBA00022771"/>
    </source>
</evidence>
<dbReference type="PROSITE" id="PS00028">
    <property type="entry name" value="ZINC_FINGER_C2H2_1"/>
    <property type="match status" value="3"/>
</dbReference>
<dbReference type="GO" id="GO:0008270">
    <property type="term" value="F:zinc ion binding"/>
    <property type="evidence" value="ECO:0007669"/>
    <property type="project" value="UniProtKB-KW"/>
</dbReference>
<evidence type="ECO:0000313" key="8">
    <source>
        <dbReference type="EMBL" id="VDN21582.1"/>
    </source>
</evidence>
<feature type="domain" description="C2H2-type" evidence="7">
    <location>
        <begin position="232"/>
        <end position="259"/>
    </location>
</feature>
<feature type="region of interest" description="Disordered" evidence="6">
    <location>
        <begin position="165"/>
        <end position="201"/>
    </location>
</feature>
<sequence length="334" mass="38027">MSGCRSAELTFSLNVCLEKCLCAFILETGKRKQALAITMRDAFPERSDIPEDSSFCSIFPRVLLDDVAPASQFSLSAPEEDLYVSELAKEAPVLLETVWDAIFKQYDFRPPVILHAGAATRQPSLQSMSCEKTERSMAGNYWCPEANPTHPIELNNYMQDCTANSADGQPSIPEGHYVTPTTVSNGNECAGRNQNRTRNGRQPHTCSYCGKILPFASRLKEHLKKHTGEKTYNCKQCDKWFGNMAHLRRHFTIHTGEKPYKCSRCSSRFGQKAQLDVHMRIHTGEKPYVCEHCDKSYLIFLYVIFFRQIRFGISEDAMFSRFSIYQKKDMPKIA</sequence>
<dbReference type="Gene3D" id="3.30.160.60">
    <property type="entry name" value="Classic Zinc Finger"/>
    <property type="match status" value="4"/>
</dbReference>
<dbReference type="PANTHER" id="PTHR23235">
    <property type="entry name" value="KRUEPPEL-LIKE TRANSCRIPTION FACTOR"/>
    <property type="match status" value="1"/>
</dbReference>
<evidence type="ECO:0000256" key="5">
    <source>
        <dbReference type="PROSITE-ProRule" id="PRU00042"/>
    </source>
</evidence>
<evidence type="ECO:0000256" key="2">
    <source>
        <dbReference type="ARBA" id="ARBA00022737"/>
    </source>
</evidence>
<dbReference type="WBParaSite" id="GPUH_0001307701-mRNA-1">
    <property type="protein sequence ID" value="GPUH_0001307701-mRNA-1"/>
    <property type="gene ID" value="GPUH_0001307701"/>
</dbReference>
<reference evidence="10" key="1">
    <citation type="submission" date="2016-06" db="UniProtKB">
        <authorList>
            <consortium name="WormBaseParasite"/>
        </authorList>
    </citation>
    <scope>IDENTIFICATION</scope>
</reference>
<dbReference type="SUPFAM" id="SSF57667">
    <property type="entry name" value="beta-beta-alpha zinc fingers"/>
    <property type="match status" value="2"/>
</dbReference>
<keyword evidence="9" id="KW-1185">Reference proteome</keyword>
<keyword evidence="4" id="KW-0862">Zinc</keyword>
<keyword evidence="2" id="KW-0677">Repeat</keyword>
<keyword evidence="3 5" id="KW-0863">Zinc-finger</keyword>
<dbReference type="InterPro" id="IPR036236">
    <property type="entry name" value="Znf_C2H2_sf"/>
</dbReference>